<dbReference type="RefSeq" id="WP_145169716.1">
    <property type="nucleotide sequence ID" value="NZ_CP036525.1"/>
</dbReference>
<evidence type="ECO:0000313" key="2">
    <source>
        <dbReference type="EMBL" id="QDT04191.1"/>
    </source>
</evidence>
<dbReference type="EMBL" id="CP036525">
    <property type="protein sequence ID" value="QDT04191.1"/>
    <property type="molecule type" value="Genomic_DNA"/>
</dbReference>
<gene>
    <name evidence="2" type="ORF">K227x_25800</name>
</gene>
<dbReference type="AlphaFoldDB" id="A0A517NAN2"/>
<evidence type="ECO:0000313" key="3">
    <source>
        <dbReference type="Proteomes" id="UP000318538"/>
    </source>
</evidence>
<dbReference type="OrthoDB" id="248740at2"/>
<organism evidence="2 3">
    <name type="scientific">Rubripirellula lacrimiformis</name>
    <dbReference type="NCBI Taxonomy" id="1930273"/>
    <lineage>
        <taxon>Bacteria</taxon>
        <taxon>Pseudomonadati</taxon>
        <taxon>Planctomycetota</taxon>
        <taxon>Planctomycetia</taxon>
        <taxon>Pirellulales</taxon>
        <taxon>Pirellulaceae</taxon>
        <taxon>Rubripirellula</taxon>
    </lineage>
</organism>
<evidence type="ECO:0000256" key="1">
    <source>
        <dbReference type="SAM" id="MobiDB-lite"/>
    </source>
</evidence>
<dbReference type="KEGG" id="rlc:K227x_25800"/>
<dbReference type="Proteomes" id="UP000318538">
    <property type="component" value="Chromosome"/>
</dbReference>
<reference evidence="2 3" key="1">
    <citation type="submission" date="2019-02" db="EMBL/GenBank/DDBJ databases">
        <title>Deep-cultivation of Planctomycetes and their phenomic and genomic characterization uncovers novel biology.</title>
        <authorList>
            <person name="Wiegand S."/>
            <person name="Jogler M."/>
            <person name="Boedeker C."/>
            <person name="Pinto D."/>
            <person name="Vollmers J."/>
            <person name="Rivas-Marin E."/>
            <person name="Kohn T."/>
            <person name="Peeters S.H."/>
            <person name="Heuer A."/>
            <person name="Rast P."/>
            <person name="Oberbeckmann S."/>
            <person name="Bunk B."/>
            <person name="Jeske O."/>
            <person name="Meyerdierks A."/>
            <person name="Storesund J.E."/>
            <person name="Kallscheuer N."/>
            <person name="Luecker S."/>
            <person name="Lage O.M."/>
            <person name="Pohl T."/>
            <person name="Merkel B.J."/>
            <person name="Hornburger P."/>
            <person name="Mueller R.-W."/>
            <person name="Bruemmer F."/>
            <person name="Labrenz M."/>
            <person name="Spormann A.M."/>
            <person name="Op den Camp H."/>
            <person name="Overmann J."/>
            <person name="Amann R."/>
            <person name="Jetten M.S.M."/>
            <person name="Mascher T."/>
            <person name="Medema M.H."/>
            <person name="Devos D.P."/>
            <person name="Kaster A.-K."/>
            <person name="Ovreas L."/>
            <person name="Rohde M."/>
            <person name="Galperin M.Y."/>
            <person name="Jogler C."/>
        </authorList>
    </citation>
    <scope>NUCLEOTIDE SEQUENCE [LARGE SCALE GENOMIC DNA]</scope>
    <source>
        <strain evidence="2 3">K22_7</strain>
    </source>
</reference>
<proteinExistence type="predicted"/>
<dbReference type="SUPFAM" id="SSF48695">
    <property type="entry name" value="Multiheme cytochromes"/>
    <property type="match status" value="1"/>
</dbReference>
<sequence length="630" mass="69948">MWFIRSDQFARTFQAFFALGLFVIGQPPAMGQYPSFPQADIAGIDDGRFVPVSPIIPGTLDRWHGPLLRQDLKINGAQSCATASCHAGPRPGIAQPWASRGSEYSLWLENDPHANSWRTICGDESVDMMKRLKIMVGDQIVDQAGFDNCLSCHNSTRRYNEPRTSGHANTHEVAGAVCRDQPIASMPDDVHRFQREGVGCSACHGPSEIWIQTHFANDWASQDATGQGFVEAGDLYVRARMCASCHIGDQDRDMNHDIIAAGHPALRYEFATFHAWQPKHWRDDEAADSTRYEAQLWLAGQVAATDASLSLLQTRAMDGHTASQWPELASLDCASCHHDLGLDNQRGPITDTRKAVGRYSQWNDAGLRWLINYRMETGAGTQQDFELLAALDQVRDQMESGPAPDASHVAGEAAAARQALARWVDGTAGIQERQIFRSDRLGRVVASAAGKTNTFQTWESAVQFYLAAVAARESWPGGWNGPIKNSADRMRNGLRYPEMIDVSRYAKRSAGVKPTLSVNDTMRLGIEIAGWLGPVSLDAGHPLTSAVGDRTNDETISESMRIELQSILRRIEARWTASEAERKRQFEQTNPNAEAMPTETKAKETVRPKRIIKSDEQLLEEQRKRQQARP</sequence>
<feature type="compositionally biased region" description="Basic and acidic residues" evidence="1">
    <location>
        <begin position="600"/>
        <end position="624"/>
    </location>
</feature>
<protein>
    <submittedName>
        <fullName evidence="2">Uncharacterized protein</fullName>
    </submittedName>
</protein>
<feature type="region of interest" description="Disordered" evidence="1">
    <location>
        <begin position="581"/>
        <end position="630"/>
    </location>
</feature>
<name>A0A517NAN2_9BACT</name>
<dbReference type="InterPro" id="IPR036280">
    <property type="entry name" value="Multihaem_cyt_sf"/>
</dbReference>
<dbReference type="Gene3D" id="1.10.1130.10">
    <property type="entry name" value="Flavocytochrome C3, Chain A"/>
    <property type="match status" value="1"/>
</dbReference>
<accession>A0A517NAN2</accession>
<keyword evidence="3" id="KW-1185">Reference proteome</keyword>